<comment type="caution">
    <text evidence="2">The sequence shown here is derived from an EMBL/GenBank/DDBJ whole genome shotgun (WGS) entry which is preliminary data.</text>
</comment>
<sequence length="151" mass="16188">MTRNIMAFPNVVLILLVLVPFYNFANAKIVIDSKEIVQLQDHRNLTQLFNLYLTQSATSADVNNEGGSHQTNTGIGGIQIFGEDMTDEQIFTTLVDAQNVGGSHQNNVGIGGIQIFGGARDPAIIRKLVADALNREGSHQTNGAIGGILIA</sequence>
<feature type="chain" id="PRO_5046020412" evidence="1">
    <location>
        <begin position="28"/>
        <end position="151"/>
    </location>
</feature>
<reference evidence="2 3" key="1">
    <citation type="submission" date="2024-08" db="EMBL/GenBank/DDBJ databases">
        <authorList>
            <person name="Cucini C."/>
            <person name="Frati F."/>
        </authorList>
    </citation>
    <scope>NUCLEOTIDE SEQUENCE [LARGE SCALE GENOMIC DNA]</scope>
</reference>
<name>A0ABP1PHG4_9HEXA</name>
<dbReference type="Proteomes" id="UP001642540">
    <property type="component" value="Unassembled WGS sequence"/>
</dbReference>
<evidence type="ECO:0000313" key="3">
    <source>
        <dbReference type="Proteomes" id="UP001642540"/>
    </source>
</evidence>
<feature type="signal peptide" evidence="1">
    <location>
        <begin position="1"/>
        <end position="27"/>
    </location>
</feature>
<evidence type="ECO:0000313" key="2">
    <source>
        <dbReference type="EMBL" id="CAL8067982.1"/>
    </source>
</evidence>
<organism evidence="2 3">
    <name type="scientific">Orchesella dallaii</name>
    <dbReference type="NCBI Taxonomy" id="48710"/>
    <lineage>
        <taxon>Eukaryota</taxon>
        <taxon>Metazoa</taxon>
        <taxon>Ecdysozoa</taxon>
        <taxon>Arthropoda</taxon>
        <taxon>Hexapoda</taxon>
        <taxon>Collembola</taxon>
        <taxon>Entomobryomorpha</taxon>
        <taxon>Entomobryoidea</taxon>
        <taxon>Orchesellidae</taxon>
        <taxon>Orchesellinae</taxon>
        <taxon>Orchesella</taxon>
    </lineage>
</organism>
<proteinExistence type="predicted"/>
<keyword evidence="1" id="KW-0732">Signal</keyword>
<protein>
    <submittedName>
        <fullName evidence="2">Uncharacterized protein</fullName>
    </submittedName>
</protein>
<keyword evidence="3" id="KW-1185">Reference proteome</keyword>
<accession>A0ABP1PHG4</accession>
<gene>
    <name evidence="2" type="ORF">ODALV1_LOCUS55</name>
</gene>
<dbReference type="EMBL" id="CAXLJM020000001">
    <property type="protein sequence ID" value="CAL8067982.1"/>
    <property type="molecule type" value="Genomic_DNA"/>
</dbReference>
<evidence type="ECO:0000256" key="1">
    <source>
        <dbReference type="SAM" id="SignalP"/>
    </source>
</evidence>